<dbReference type="KEGG" id="tgi:RBB81_16405"/>
<dbReference type="AlphaFoldDB" id="A0AAU7YX56"/>
<reference evidence="2" key="2">
    <citation type="journal article" date="2024" name="Environ. Microbiol.">
        <title>Genome analysis and description of Tunturibacter gen. nov. expands the diversity of Terriglobia in tundra soils.</title>
        <authorList>
            <person name="Messyasz A."/>
            <person name="Mannisto M.K."/>
            <person name="Kerkhof L.J."/>
            <person name="Haggblom M.M."/>
        </authorList>
    </citation>
    <scope>NUCLEOTIDE SEQUENCE</scope>
    <source>
        <strain evidence="2">M8UP39</strain>
    </source>
</reference>
<sequence>MNKTIEVIKDIRTLCTHVFEGGHRCASPALQRETFCYYHHPTRKPVQNPSRRRSRLHGFDLPLPSGQSDLQQAVYEVIRRLAANQISNRRAGMILTALDNINRNSPQIKNHSPQ</sequence>
<dbReference type="RefSeq" id="WP_353071413.1">
    <property type="nucleotide sequence ID" value="NZ_CP132938.1"/>
</dbReference>
<name>A0AAU7YX56_9BACT</name>
<accession>A0AAU7YX56</accession>
<proteinExistence type="predicted"/>
<feature type="region of interest" description="Disordered" evidence="1">
    <location>
        <begin position="42"/>
        <end position="63"/>
    </location>
</feature>
<evidence type="ECO:0000256" key="1">
    <source>
        <dbReference type="SAM" id="MobiDB-lite"/>
    </source>
</evidence>
<protein>
    <submittedName>
        <fullName evidence="2">Uncharacterized protein</fullName>
    </submittedName>
</protein>
<dbReference type="EMBL" id="CP132938">
    <property type="protein sequence ID" value="XCB21155.1"/>
    <property type="molecule type" value="Genomic_DNA"/>
</dbReference>
<gene>
    <name evidence="2" type="ORF">RBB81_16405</name>
</gene>
<evidence type="ECO:0000313" key="2">
    <source>
        <dbReference type="EMBL" id="XCB21155.1"/>
    </source>
</evidence>
<reference evidence="2" key="1">
    <citation type="submission" date="2023-08" db="EMBL/GenBank/DDBJ databases">
        <authorList>
            <person name="Messyasz A."/>
            <person name="Mannisto M.K."/>
            <person name="Kerkhof L.J."/>
            <person name="Haggblom M."/>
        </authorList>
    </citation>
    <scope>NUCLEOTIDE SEQUENCE</scope>
    <source>
        <strain evidence="2">M8UP39</strain>
    </source>
</reference>
<organism evidence="2">
    <name type="scientific">Tunturiibacter gelidiferens</name>
    <dbReference type="NCBI Taxonomy" id="3069689"/>
    <lineage>
        <taxon>Bacteria</taxon>
        <taxon>Pseudomonadati</taxon>
        <taxon>Acidobacteriota</taxon>
        <taxon>Terriglobia</taxon>
        <taxon>Terriglobales</taxon>
        <taxon>Acidobacteriaceae</taxon>
        <taxon>Tunturiibacter</taxon>
    </lineage>
</organism>